<keyword evidence="2" id="KW-1185">Reference proteome</keyword>
<evidence type="ECO:0000313" key="1">
    <source>
        <dbReference type="EMBL" id="KAI3775833.1"/>
    </source>
</evidence>
<proteinExistence type="predicted"/>
<name>A0ACB9FYE6_9ASTR</name>
<organism evidence="1 2">
    <name type="scientific">Smallanthus sonchifolius</name>
    <dbReference type="NCBI Taxonomy" id="185202"/>
    <lineage>
        <taxon>Eukaryota</taxon>
        <taxon>Viridiplantae</taxon>
        <taxon>Streptophyta</taxon>
        <taxon>Embryophyta</taxon>
        <taxon>Tracheophyta</taxon>
        <taxon>Spermatophyta</taxon>
        <taxon>Magnoliopsida</taxon>
        <taxon>eudicotyledons</taxon>
        <taxon>Gunneridae</taxon>
        <taxon>Pentapetalae</taxon>
        <taxon>asterids</taxon>
        <taxon>campanulids</taxon>
        <taxon>Asterales</taxon>
        <taxon>Asteraceae</taxon>
        <taxon>Asteroideae</taxon>
        <taxon>Heliantheae alliance</taxon>
        <taxon>Millerieae</taxon>
        <taxon>Smallanthus</taxon>
    </lineage>
</organism>
<evidence type="ECO:0000313" key="2">
    <source>
        <dbReference type="Proteomes" id="UP001056120"/>
    </source>
</evidence>
<dbReference type="EMBL" id="CM042032">
    <property type="protein sequence ID" value="KAI3775833.1"/>
    <property type="molecule type" value="Genomic_DNA"/>
</dbReference>
<reference evidence="1 2" key="2">
    <citation type="journal article" date="2022" name="Mol. Ecol. Resour.">
        <title>The genomes of chicory, endive, great burdock and yacon provide insights into Asteraceae paleo-polyploidization history and plant inulin production.</title>
        <authorList>
            <person name="Fan W."/>
            <person name="Wang S."/>
            <person name="Wang H."/>
            <person name="Wang A."/>
            <person name="Jiang F."/>
            <person name="Liu H."/>
            <person name="Zhao H."/>
            <person name="Xu D."/>
            <person name="Zhang Y."/>
        </authorList>
    </citation>
    <scope>NUCLEOTIDE SEQUENCE [LARGE SCALE GENOMIC DNA]</scope>
    <source>
        <strain evidence="2">cv. Yunnan</strain>
        <tissue evidence="1">Leaves</tissue>
    </source>
</reference>
<gene>
    <name evidence="1" type="ORF">L1987_45587</name>
</gene>
<reference evidence="2" key="1">
    <citation type="journal article" date="2022" name="Mol. Ecol. Resour.">
        <title>The genomes of chicory, endive, great burdock and yacon provide insights into Asteraceae palaeo-polyploidization history and plant inulin production.</title>
        <authorList>
            <person name="Fan W."/>
            <person name="Wang S."/>
            <person name="Wang H."/>
            <person name="Wang A."/>
            <person name="Jiang F."/>
            <person name="Liu H."/>
            <person name="Zhao H."/>
            <person name="Xu D."/>
            <person name="Zhang Y."/>
        </authorList>
    </citation>
    <scope>NUCLEOTIDE SEQUENCE [LARGE SCALE GENOMIC DNA]</scope>
    <source>
        <strain evidence="2">cv. Yunnan</strain>
    </source>
</reference>
<dbReference type="Proteomes" id="UP001056120">
    <property type="component" value="Linkage Group LG15"/>
</dbReference>
<protein>
    <submittedName>
        <fullName evidence="1">Uncharacterized protein</fullName>
    </submittedName>
</protein>
<sequence length="465" mass="52702">MKKTLKIKVKSAFGGQLNETGRRKSKLEIKKSTGNRIWQCTAVQCHARSCKANSASLSSPVLPDSARERNGMASPSIHKVALEEVAHSDFPKEVTRSDVPRYSKLEISANEHGGVILSCWKTKADEVFIPIYPVPNYVRRQWISPFSTITTITLPPSPNATRTEFGIHETICYTTLEEIELLNQCAELITKPWERFFAIRDTTYYELTLEFLASFSFVRPVISLELHDCVRFRMAMHWHEISLAQFGVRVGMYRHREITQPVFTESHSEFGEGEASLFWGRIGSGPFDPHSQTSTKLKHPLHRYLHRCIVLTLGGRKDSTGVVSLRDLFHLHCLIDQVDYNLAYSLAKFFTRASGYCSSSHVFGGPFITRLASNMGVLTPARLGTLLEMNLPHTVDSQMLIRMGMLKKINRVYRLINHKGNIWTRVVEESDDDAGEGHLELGGGKENSMGYRLFTTPPRIPLCWI</sequence>
<comment type="caution">
    <text evidence="1">The sequence shown here is derived from an EMBL/GenBank/DDBJ whole genome shotgun (WGS) entry which is preliminary data.</text>
</comment>
<accession>A0ACB9FYE6</accession>